<sequence length="92" mass="10538">MEAAFIKRGQAVVERLYPDPIQRRTLYQIGFTPFVGRQFQQVSPQINAALKEAVDYGRRSPEARFTLFGRSESWYEPVEGSVLLHGALLKPR</sequence>
<organism evidence="1 2">
    <name type="scientific">Brucella haematophila</name>
    <dbReference type="NCBI Taxonomy" id="419474"/>
    <lineage>
        <taxon>Bacteria</taxon>
        <taxon>Pseudomonadati</taxon>
        <taxon>Pseudomonadota</taxon>
        <taxon>Alphaproteobacteria</taxon>
        <taxon>Hyphomicrobiales</taxon>
        <taxon>Brucellaceae</taxon>
        <taxon>Brucella/Ochrobactrum group</taxon>
        <taxon>Brucella</taxon>
    </lineage>
</organism>
<gene>
    <name evidence="1" type="ORF">HED55_17420</name>
</gene>
<keyword evidence="2" id="KW-1185">Reference proteome</keyword>
<dbReference type="EMBL" id="JAAVLN010000002">
    <property type="protein sequence ID" value="NKC04375.1"/>
    <property type="molecule type" value="Genomic_DNA"/>
</dbReference>
<reference evidence="1 2" key="1">
    <citation type="submission" date="2020-03" db="EMBL/GenBank/DDBJ databases">
        <title>Whole genome sequencing of clinical and environmental type strains of Ochrobactrum.</title>
        <authorList>
            <person name="Dharne M."/>
        </authorList>
    </citation>
    <scope>NUCLEOTIDE SEQUENCE [LARGE SCALE GENOMIC DNA]</scope>
    <source>
        <strain evidence="1 2">CIP 109452</strain>
    </source>
</reference>
<evidence type="ECO:0000313" key="2">
    <source>
        <dbReference type="Proteomes" id="UP000704467"/>
    </source>
</evidence>
<accession>A0ABX1DQK0</accession>
<name>A0ABX1DQK0_9HYPH</name>
<proteinExistence type="predicted"/>
<dbReference type="Proteomes" id="UP000704467">
    <property type="component" value="Unassembled WGS sequence"/>
</dbReference>
<protein>
    <submittedName>
        <fullName evidence="1">Uncharacterized protein</fullName>
    </submittedName>
</protein>
<evidence type="ECO:0000313" key="1">
    <source>
        <dbReference type="EMBL" id="NKC04375.1"/>
    </source>
</evidence>
<comment type="caution">
    <text evidence="1">The sequence shown here is derived from an EMBL/GenBank/DDBJ whole genome shotgun (WGS) entry which is preliminary data.</text>
</comment>